<dbReference type="Gene3D" id="3.30.40.10">
    <property type="entry name" value="Zinc/RING finger domain, C3HC4 (zinc finger)"/>
    <property type="match status" value="1"/>
</dbReference>
<sequence>MAATPARTSEEITWSRNWEHWMDMDGIFDLDLVLDPPYLAVEEMSLRNDGTPPPPPPLLESESLVSNMPTVLAASTDVCPVCTEELIDNPQLAGGEGQKEEEEEEEEEEEGGKGAAKQMPCGHVYHSSCISVWLSLSPSCPLCRQLFLR</sequence>
<evidence type="ECO:0000256" key="5">
    <source>
        <dbReference type="SAM" id="MobiDB-lite"/>
    </source>
</evidence>
<dbReference type="SMART" id="SM00184">
    <property type="entry name" value="RING"/>
    <property type="match status" value="1"/>
</dbReference>
<keyword evidence="8" id="KW-1185">Reference proteome</keyword>
<gene>
    <name evidence="7" type="ORF">NE237_025082</name>
</gene>
<dbReference type="EMBL" id="JAMYWD010000010">
    <property type="protein sequence ID" value="KAJ4957971.1"/>
    <property type="molecule type" value="Genomic_DNA"/>
</dbReference>
<dbReference type="PANTHER" id="PTHR15710">
    <property type="entry name" value="E3 UBIQUITIN-PROTEIN LIGASE PRAJA"/>
    <property type="match status" value="1"/>
</dbReference>
<feature type="compositionally biased region" description="Acidic residues" evidence="5">
    <location>
        <begin position="99"/>
        <end position="110"/>
    </location>
</feature>
<dbReference type="Proteomes" id="UP001141806">
    <property type="component" value="Unassembled WGS sequence"/>
</dbReference>
<reference evidence="7" key="1">
    <citation type="journal article" date="2023" name="Plant J.">
        <title>The genome of the king protea, Protea cynaroides.</title>
        <authorList>
            <person name="Chang J."/>
            <person name="Duong T.A."/>
            <person name="Schoeman C."/>
            <person name="Ma X."/>
            <person name="Roodt D."/>
            <person name="Barker N."/>
            <person name="Li Z."/>
            <person name="Van de Peer Y."/>
            <person name="Mizrachi E."/>
        </authorList>
    </citation>
    <scope>NUCLEOTIDE SEQUENCE</scope>
    <source>
        <tissue evidence="7">Young leaves</tissue>
    </source>
</reference>
<name>A0A9Q0H3H2_9MAGN</name>
<dbReference type="SUPFAM" id="SSF57850">
    <property type="entry name" value="RING/U-box"/>
    <property type="match status" value="1"/>
</dbReference>
<feature type="domain" description="RING-type" evidence="6">
    <location>
        <begin position="79"/>
        <end position="144"/>
    </location>
</feature>
<evidence type="ECO:0000256" key="2">
    <source>
        <dbReference type="ARBA" id="ARBA00022771"/>
    </source>
</evidence>
<dbReference type="PROSITE" id="PS50089">
    <property type="entry name" value="ZF_RING_2"/>
    <property type="match status" value="1"/>
</dbReference>
<keyword evidence="3" id="KW-0862">Zinc</keyword>
<dbReference type="InterPro" id="IPR013083">
    <property type="entry name" value="Znf_RING/FYVE/PHD"/>
</dbReference>
<dbReference type="Pfam" id="PF13639">
    <property type="entry name" value="zf-RING_2"/>
    <property type="match status" value="1"/>
</dbReference>
<evidence type="ECO:0000313" key="7">
    <source>
        <dbReference type="EMBL" id="KAJ4957971.1"/>
    </source>
</evidence>
<dbReference type="PANTHER" id="PTHR15710:SF74">
    <property type="entry name" value="RING-TYPE E3 UBIQUITIN TRANSFERASE-RELATED"/>
    <property type="match status" value="1"/>
</dbReference>
<dbReference type="AlphaFoldDB" id="A0A9Q0H3H2"/>
<evidence type="ECO:0000256" key="4">
    <source>
        <dbReference type="PROSITE-ProRule" id="PRU00175"/>
    </source>
</evidence>
<keyword evidence="1" id="KW-0479">Metal-binding</keyword>
<protein>
    <recommendedName>
        <fullName evidence="6">RING-type domain-containing protein</fullName>
    </recommendedName>
</protein>
<dbReference type="InterPro" id="IPR001841">
    <property type="entry name" value="Znf_RING"/>
</dbReference>
<evidence type="ECO:0000256" key="3">
    <source>
        <dbReference type="ARBA" id="ARBA00022833"/>
    </source>
</evidence>
<evidence type="ECO:0000259" key="6">
    <source>
        <dbReference type="PROSITE" id="PS50089"/>
    </source>
</evidence>
<organism evidence="7 8">
    <name type="scientific">Protea cynaroides</name>
    <dbReference type="NCBI Taxonomy" id="273540"/>
    <lineage>
        <taxon>Eukaryota</taxon>
        <taxon>Viridiplantae</taxon>
        <taxon>Streptophyta</taxon>
        <taxon>Embryophyta</taxon>
        <taxon>Tracheophyta</taxon>
        <taxon>Spermatophyta</taxon>
        <taxon>Magnoliopsida</taxon>
        <taxon>Proteales</taxon>
        <taxon>Proteaceae</taxon>
        <taxon>Protea</taxon>
    </lineage>
</organism>
<keyword evidence="2 4" id="KW-0863">Zinc-finger</keyword>
<dbReference type="GO" id="GO:0008270">
    <property type="term" value="F:zinc ion binding"/>
    <property type="evidence" value="ECO:0007669"/>
    <property type="project" value="UniProtKB-KW"/>
</dbReference>
<evidence type="ECO:0000256" key="1">
    <source>
        <dbReference type="ARBA" id="ARBA00022723"/>
    </source>
</evidence>
<evidence type="ECO:0000313" key="8">
    <source>
        <dbReference type="Proteomes" id="UP001141806"/>
    </source>
</evidence>
<accession>A0A9Q0H3H2</accession>
<proteinExistence type="predicted"/>
<feature type="region of interest" description="Disordered" evidence="5">
    <location>
        <begin position="86"/>
        <end position="118"/>
    </location>
</feature>
<dbReference type="OrthoDB" id="21204at2759"/>
<comment type="caution">
    <text evidence="7">The sequence shown here is derived from an EMBL/GenBank/DDBJ whole genome shotgun (WGS) entry which is preliminary data.</text>
</comment>